<evidence type="ECO:0008006" key="10">
    <source>
        <dbReference type="Google" id="ProtNLM"/>
    </source>
</evidence>
<dbReference type="EMBL" id="JPOS01000020">
    <property type="protein sequence ID" value="KGE88222.1"/>
    <property type="molecule type" value="Genomic_DNA"/>
</dbReference>
<dbReference type="PANTHER" id="PTHR30636:SF3">
    <property type="entry name" value="UPF0701 PROTEIN YICC"/>
    <property type="match status" value="1"/>
</dbReference>
<dbReference type="OrthoDB" id="9771229at2"/>
<comment type="similarity">
    <text evidence="5">Belongs to the YicC/YloC family.</text>
</comment>
<feature type="domain" description="Endoribonuclease YicC-like C-terminal" evidence="7">
    <location>
        <begin position="170"/>
        <end position="285"/>
    </location>
</feature>
<evidence type="ECO:0000256" key="3">
    <source>
        <dbReference type="ARBA" id="ARBA00022759"/>
    </source>
</evidence>
<dbReference type="InterPro" id="IPR005229">
    <property type="entry name" value="YicC/YloC-like"/>
</dbReference>
<keyword evidence="9" id="KW-1185">Reference proteome</keyword>
<dbReference type="InterPro" id="IPR013527">
    <property type="entry name" value="YicC-like_N"/>
</dbReference>
<sequence length="287" mass="33378">MTGYGRVSHPFKDKTINVELRSLNSKYTDIRAKIPQNYREKEHELRKLISDRVHRGKIEVNIEVASDSGDEEYGLNEPLFRKYHRELSRLSSELNIPDGDMLQAILRLPSVVATAADSIDEEEWSAMKTALNDAIEKFTAFRTAEGNAMKEDLQLRVENISSLLQQLDPEEEERVTKLRQRMRQSLDEHLGKDKVDDSRFEQEILFYLEKIDITEEKVRLEQHCKYFIEELNKKQPLKGRKLSFISQEMGREINTMGAKAYSSSIQKLVVEMKDELEKVKEQVANTV</sequence>
<name>A0A098SAW6_9BACT</name>
<evidence type="ECO:0000256" key="5">
    <source>
        <dbReference type="ARBA" id="ARBA00035648"/>
    </source>
</evidence>
<evidence type="ECO:0000256" key="4">
    <source>
        <dbReference type="ARBA" id="ARBA00022801"/>
    </source>
</evidence>
<evidence type="ECO:0000313" key="9">
    <source>
        <dbReference type="Proteomes" id="UP000029736"/>
    </source>
</evidence>
<gene>
    <name evidence="8" type="ORF">IX84_10440</name>
</gene>
<comment type="cofactor">
    <cofactor evidence="1">
        <name>a divalent metal cation</name>
        <dbReference type="ChEBI" id="CHEBI:60240"/>
    </cofactor>
</comment>
<protein>
    <recommendedName>
        <fullName evidence="10">YicC family protein</fullName>
    </recommendedName>
</protein>
<dbReference type="NCBIfam" id="TIGR00255">
    <property type="entry name" value="YicC/YloC family endoribonuclease"/>
    <property type="match status" value="1"/>
</dbReference>
<evidence type="ECO:0000259" key="6">
    <source>
        <dbReference type="Pfam" id="PF03755"/>
    </source>
</evidence>
<dbReference type="Pfam" id="PF08340">
    <property type="entry name" value="YicC-like_C"/>
    <property type="match status" value="1"/>
</dbReference>
<dbReference type="STRING" id="1524460.IX84_10440"/>
<keyword evidence="3" id="KW-0255">Endonuclease</keyword>
<dbReference type="Proteomes" id="UP000029736">
    <property type="component" value="Unassembled WGS sequence"/>
</dbReference>
<dbReference type="GO" id="GO:0016787">
    <property type="term" value="F:hydrolase activity"/>
    <property type="evidence" value="ECO:0007669"/>
    <property type="project" value="UniProtKB-KW"/>
</dbReference>
<accession>A0A098SAW6</accession>
<dbReference type="PANTHER" id="PTHR30636">
    <property type="entry name" value="UPF0701 PROTEIN YICC"/>
    <property type="match status" value="1"/>
</dbReference>
<dbReference type="InterPro" id="IPR013551">
    <property type="entry name" value="YicC-like_C"/>
</dbReference>
<dbReference type="Pfam" id="PF03755">
    <property type="entry name" value="YicC-like_N"/>
    <property type="match status" value="1"/>
</dbReference>
<evidence type="ECO:0000256" key="1">
    <source>
        <dbReference type="ARBA" id="ARBA00001968"/>
    </source>
</evidence>
<keyword evidence="2" id="KW-0540">Nuclease</keyword>
<dbReference type="AlphaFoldDB" id="A0A098SAW6"/>
<organism evidence="8 9">
    <name type="scientific">Phaeodactylibacter xiamenensis</name>
    <dbReference type="NCBI Taxonomy" id="1524460"/>
    <lineage>
        <taxon>Bacteria</taxon>
        <taxon>Pseudomonadati</taxon>
        <taxon>Bacteroidota</taxon>
        <taxon>Saprospiria</taxon>
        <taxon>Saprospirales</taxon>
        <taxon>Haliscomenobacteraceae</taxon>
        <taxon>Phaeodactylibacter</taxon>
    </lineage>
</organism>
<dbReference type="GO" id="GO:0004521">
    <property type="term" value="F:RNA endonuclease activity"/>
    <property type="evidence" value="ECO:0007669"/>
    <property type="project" value="InterPro"/>
</dbReference>
<comment type="caution">
    <text evidence="8">The sequence shown here is derived from an EMBL/GenBank/DDBJ whole genome shotgun (WGS) entry which is preliminary data.</text>
</comment>
<evidence type="ECO:0000313" key="8">
    <source>
        <dbReference type="EMBL" id="KGE88222.1"/>
    </source>
</evidence>
<evidence type="ECO:0000256" key="2">
    <source>
        <dbReference type="ARBA" id="ARBA00022722"/>
    </source>
</evidence>
<evidence type="ECO:0000259" key="7">
    <source>
        <dbReference type="Pfam" id="PF08340"/>
    </source>
</evidence>
<keyword evidence="4" id="KW-0378">Hydrolase</keyword>
<feature type="domain" description="Endoribonuclease YicC-like N-terminal" evidence="6">
    <location>
        <begin position="1"/>
        <end position="150"/>
    </location>
</feature>
<reference evidence="8 9" key="1">
    <citation type="journal article" date="2014" name="Int. J. Syst. Evol. Microbiol.">
        <title>Phaeodactylibacter xiamenensis gen. nov., sp. nov., a member of the family Saprospiraceae isolated from the marine alga Phaeodactylum tricornutum.</title>
        <authorList>
            <person name="Chen Z.Jr."/>
            <person name="Lei X."/>
            <person name="Lai Q."/>
            <person name="Li Y."/>
            <person name="Zhang B."/>
            <person name="Zhang J."/>
            <person name="Zhang H."/>
            <person name="Yang L."/>
            <person name="Zheng W."/>
            <person name="Tian Y."/>
            <person name="Yu Z."/>
            <person name="Xu H.Jr."/>
            <person name="Zheng T."/>
        </authorList>
    </citation>
    <scope>NUCLEOTIDE SEQUENCE [LARGE SCALE GENOMIC DNA]</scope>
    <source>
        <strain evidence="8 9">KD52</strain>
    </source>
</reference>
<proteinExistence type="inferred from homology"/>